<dbReference type="SUPFAM" id="SSF55486">
    <property type="entry name" value="Metalloproteases ('zincins'), catalytic domain"/>
    <property type="match status" value="1"/>
</dbReference>
<dbReference type="InterPro" id="IPR027268">
    <property type="entry name" value="Peptidase_M4/M1_CTD_sf"/>
</dbReference>
<sequence length="948" mass="110365">MMPFAVFGQTQNATEGDSFTSKQTYKNYLHQDIEIDAVLDTLGHTIAINQKVVYHNYSKDTLKTIWFHNWPNSYANKTTPLAIRFEEDYKRIFHFAKPEERGSTDLQNISNAKSETLAWEKPDAIDDILKIDLRKPLLPDSSTIINLQYTVKLPDSRFTGNGYTRNNNFYLRSWYIIPAVYDGEWEVYSDKDLIDFYAPLCDYKVNFTIPEYYTLSSGLVHTKTEALADTKKVFLEGNNLRDLQIYIQKHPDFYRLPTDKFTIKTNISEPSLDTETKLQIGNRITNFLDSLIGPLPIKNILVSDIDQRKSPIYGLNQLPEKLRPFTNRFQYEMELLKTTTNAVLDRVLIINPREEKWVTDGILIYGLMTYVDRYYPEMKLGGSFSKIFGLKWFHAVNLDFNDQYYLGYKNMARRFIDQPLDMARDSLLKFNYSISNMYKAGLGLKYLEDYLEDDVVSKSIKNFVNEWQFKQSSAQDFKTILETHAQKDIDWFFEDYVATNKKIDYKIADVTDRGDSLMVTLRNRRNNTMPVSLYALKEDSIVNKIWVKGFLNDTTLVLSKNNANRLVLDYNRTIPEVRRSNNYKNLDGVFNKPLQLKLFKDVEDPSKNQTFFMPVLEFNNIYDGVTVGGKIYNKTIIKKPFIYKLTPTYGFKSKALLGSFLFTLTQQINDFGWYAFNAGISGSRTSYARDLYANGLAPSVSLFYRKKDLRSNLFQSINIRNVSIYRDRDPDIPLNTPNYSVLNARYYFSDSNFSNSFIFRGNLEISKRFSKISTTAFYRKLFLSNRQISFRLYAGTFLNNNTQADNGYFDFALDRPSDYLFDYNYIGRSESTGLASQQYIVAEGGFKSILPTRYANQWITTLNGTVSIWNWIHAYGDIGLLKNEGFTPYFAYDSGIKLSLVTDYFELYFPVASNNGFEIGQPNYDRKIRFLVTLNFKTLIGLFTRRWY</sequence>
<dbReference type="RefSeq" id="WP_344742065.1">
    <property type="nucleotide sequence ID" value="NZ_BAABAY010000007.1"/>
</dbReference>
<dbReference type="GO" id="GO:0008237">
    <property type="term" value="F:metallopeptidase activity"/>
    <property type="evidence" value="ECO:0007669"/>
    <property type="project" value="UniProtKB-KW"/>
</dbReference>
<gene>
    <name evidence="1" type="ORF">V8G58_13245</name>
</gene>
<accession>A0ABW7N4Q6</accession>
<comment type="caution">
    <text evidence="1">The sequence shown here is derived from an EMBL/GenBank/DDBJ whole genome shotgun (WGS) entry which is preliminary data.</text>
</comment>
<keyword evidence="1" id="KW-0378">Hydrolase</keyword>
<keyword evidence="2" id="KW-1185">Reference proteome</keyword>
<organism evidence="1 2">
    <name type="scientific">Gaetbulibacter aestuarii</name>
    <dbReference type="NCBI Taxonomy" id="1502358"/>
    <lineage>
        <taxon>Bacteria</taxon>
        <taxon>Pseudomonadati</taxon>
        <taxon>Bacteroidota</taxon>
        <taxon>Flavobacteriia</taxon>
        <taxon>Flavobacteriales</taxon>
        <taxon>Flavobacteriaceae</taxon>
        <taxon>Gaetbulibacter</taxon>
    </lineage>
</organism>
<name>A0ABW7N4Q6_9FLAO</name>
<evidence type="ECO:0000313" key="2">
    <source>
        <dbReference type="Proteomes" id="UP001610100"/>
    </source>
</evidence>
<dbReference type="Proteomes" id="UP001610100">
    <property type="component" value="Unassembled WGS sequence"/>
</dbReference>
<keyword evidence="1" id="KW-0645">Protease</keyword>
<proteinExistence type="predicted"/>
<evidence type="ECO:0000313" key="1">
    <source>
        <dbReference type="EMBL" id="MFH6772902.1"/>
    </source>
</evidence>
<protein>
    <submittedName>
        <fullName evidence="1">Metalloprotease</fullName>
    </submittedName>
</protein>
<dbReference type="EMBL" id="JBAWKB010000005">
    <property type="protein sequence ID" value="MFH6772902.1"/>
    <property type="molecule type" value="Genomic_DNA"/>
</dbReference>
<reference evidence="1 2" key="1">
    <citation type="submission" date="2024-02" db="EMBL/GenBank/DDBJ databases">
        <title>A Gaetbulibacter species isolated from tidal flats and genomic insights of their niches.</title>
        <authorList>
            <person name="Ye Y."/>
        </authorList>
    </citation>
    <scope>NUCLEOTIDE SEQUENCE [LARGE SCALE GENOMIC DNA]</scope>
    <source>
        <strain evidence="1 2">KYW382</strain>
    </source>
</reference>
<dbReference type="Gene3D" id="1.10.390.10">
    <property type="entry name" value="Neutral Protease Domain 2"/>
    <property type="match status" value="1"/>
</dbReference>
<keyword evidence="1" id="KW-0482">Metalloprotease</keyword>